<dbReference type="EMBL" id="JAHHGZ010000010">
    <property type="protein sequence ID" value="MBW4667917.1"/>
    <property type="molecule type" value="Genomic_DNA"/>
</dbReference>
<gene>
    <name evidence="1" type="ORF">KME60_10915</name>
</gene>
<proteinExistence type="predicted"/>
<dbReference type="SUPFAM" id="SSF54427">
    <property type="entry name" value="NTF2-like"/>
    <property type="match status" value="1"/>
</dbReference>
<dbReference type="AlphaFoldDB" id="A0A951USM0"/>
<reference evidence="1" key="1">
    <citation type="submission" date="2021-05" db="EMBL/GenBank/DDBJ databases">
        <authorList>
            <person name="Pietrasiak N."/>
            <person name="Ward R."/>
            <person name="Stajich J.E."/>
            <person name="Kurbessoian T."/>
        </authorList>
    </citation>
    <scope>NUCLEOTIDE SEQUENCE</scope>
    <source>
        <strain evidence="1">GSE-NOS-MK-12-04C</strain>
    </source>
</reference>
<organism evidence="1 2">
    <name type="scientific">Cyanomargarita calcarea GSE-NOS-MK-12-04C</name>
    <dbReference type="NCBI Taxonomy" id="2839659"/>
    <lineage>
        <taxon>Bacteria</taxon>
        <taxon>Bacillati</taxon>
        <taxon>Cyanobacteriota</taxon>
        <taxon>Cyanophyceae</taxon>
        <taxon>Nostocales</taxon>
        <taxon>Cyanomargaritaceae</taxon>
        <taxon>Cyanomargarita</taxon>
    </lineage>
</organism>
<evidence type="ECO:0000313" key="2">
    <source>
        <dbReference type="Proteomes" id="UP000729701"/>
    </source>
</evidence>
<reference evidence="1" key="2">
    <citation type="journal article" date="2022" name="Microbiol. Resour. Announc.">
        <title>Metagenome Sequencing to Explore Phylogenomics of Terrestrial Cyanobacteria.</title>
        <authorList>
            <person name="Ward R.D."/>
            <person name="Stajich J.E."/>
            <person name="Johansen J.R."/>
            <person name="Huntemann M."/>
            <person name="Clum A."/>
            <person name="Foster B."/>
            <person name="Foster B."/>
            <person name="Roux S."/>
            <person name="Palaniappan K."/>
            <person name="Varghese N."/>
            <person name="Mukherjee S."/>
            <person name="Reddy T.B.K."/>
            <person name="Daum C."/>
            <person name="Copeland A."/>
            <person name="Chen I.A."/>
            <person name="Ivanova N.N."/>
            <person name="Kyrpides N.C."/>
            <person name="Shapiro N."/>
            <person name="Eloe-Fadrosh E.A."/>
            <person name="Pietrasiak N."/>
        </authorList>
    </citation>
    <scope>NUCLEOTIDE SEQUENCE</scope>
    <source>
        <strain evidence="1">GSE-NOS-MK-12-04C</strain>
    </source>
</reference>
<comment type="caution">
    <text evidence="1">The sequence shown here is derived from an EMBL/GenBank/DDBJ whole genome shotgun (WGS) entry which is preliminary data.</text>
</comment>
<dbReference type="InterPro" id="IPR032710">
    <property type="entry name" value="NTF2-like_dom_sf"/>
</dbReference>
<name>A0A951USM0_9CYAN</name>
<evidence type="ECO:0000313" key="1">
    <source>
        <dbReference type="EMBL" id="MBW4667917.1"/>
    </source>
</evidence>
<accession>A0A951USM0</accession>
<sequence length="270" mass="29926">MSNIFALLLRRQQKFPRSPWVLVFLLALGLTSGWKCAEASTPVNAPAELKNLLTQIDNSANKGDVKAVMQYYSPNFTHGDGLTRQTMEKALTALWKQYPRLRYTTQLQSWKSEGNAIIAETVTSITGLPSSNSRNLALNSTIRSRQRLTSTQILRQDILSERTQLTSGAKPPKIEIKLPDQVKVGQQYTFDAIVNEPLGEDYLLGAALEEPIQPEKYLSSTSVNLELLSAGGLFKQGRAPATPGSQWISAVIMRGDGMTMVTQRFQVVKK</sequence>
<protein>
    <submittedName>
        <fullName evidence="1">Nuclear transport factor 2 family protein</fullName>
    </submittedName>
</protein>
<dbReference type="Proteomes" id="UP000729701">
    <property type="component" value="Unassembled WGS sequence"/>
</dbReference>